<protein>
    <recommendedName>
        <fullName evidence="10">ATP-dependent DNA helicase</fullName>
        <ecNumber evidence="10">5.6.2.4</ecNumber>
    </recommendedName>
</protein>
<keyword evidence="5 10" id="KW-0347">Helicase</keyword>
<feature type="coiled-coil region" evidence="11">
    <location>
        <begin position="128"/>
        <end position="169"/>
    </location>
</feature>
<evidence type="ECO:0000313" key="16">
    <source>
        <dbReference type="Proteomes" id="UP000094043"/>
    </source>
</evidence>
<dbReference type="SUPFAM" id="SSF52540">
    <property type="entry name" value="P-loop containing nucleoside triphosphate hydrolases"/>
    <property type="match status" value="1"/>
</dbReference>
<dbReference type="Gene3D" id="3.40.50.300">
    <property type="entry name" value="P-loop containing nucleotide triphosphate hydrolases"/>
    <property type="match status" value="2"/>
</dbReference>
<dbReference type="PROSITE" id="PS51192">
    <property type="entry name" value="HELICASE_ATP_BIND_1"/>
    <property type="match status" value="1"/>
</dbReference>
<keyword evidence="16" id="KW-1185">Reference proteome</keyword>
<dbReference type="InterPro" id="IPR036388">
    <property type="entry name" value="WH-like_DNA-bd_sf"/>
</dbReference>
<dbReference type="Pfam" id="PF00271">
    <property type="entry name" value="Helicase_C"/>
    <property type="match status" value="1"/>
</dbReference>
<keyword evidence="2" id="KW-0479">Metal-binding</keyword>
<feature type="compositionally biased region" description="Basic and acidic residues" evidence="12">
    <location>
        <begin position="824"/>
        <end position="833"/>
    </location>
</feature>
<dbReference type="InterPro" id="IPR004589">
    <property type="entry name" value="DNA_helicase_ATP-dep_RecQ"/>
</dbReference>
<dbReference type="SMART" id="SM00490">
    <property type="entry name" value="HELICc"/>
    <property type="match status" value="1"/>
</dbReference>
<dbReference type="GO" id="GO:0005737">
    <property type="term" value="C:cytoplasm"/>
    <property type="evidence" value="ECO:0007669"/>
    <property type="project" value="TreeGrafter"/>
</dbReference>
<dbReference type="Proteomes" id="UP000094043">
    <property type="component" value="Chromosome 6"/>
</dbReference>
<dbReference type="SMART" id="SM00487">
    <property type="entry name" value="DEXDc"/>
    <property type="match status" value="1"/>
</dbReference>
<evidence type="ECO:0000259" key="14">
    <source>
        <dbReference type="PROSITE" id="PS51194"/>
    </source>
</evidence>
<dbReference type="GO" id="GO:0005524">
    <property type="term" value="F:ATP binding"/>
    <property type="evidence" value="ECO:0007669"/>
    <property type="project" value="UniProtKB-KW"/>
</dbReference>
<keyword evidence="4 10" id="KW-0378">Hydrolase</keyword>
<evidence type="ECO:0000256" key="11">
    <source>
        <dbReference type="SAM" id="Coils"/>
    </source>
</evidence>
<evidence type="ECO:0000256" key="4">
    <source>
        <dbReference type="ARBA" id="ARBA00022801"/>
    </source>
</evidence>
<dbReference type="PANTHER" id="PTHR13710">
    <property type="entry name" value="DNA HELICASE RECQ FAMILY MEMBER"/>
    <property type="match status" value="1"/>
</dbReference>
<dbReference type="GeneID" id="91089511"/>
<evidence type="ECO:0000256" key="3">
    <source>
        <dbReference type="ARBA" id="ARBA00022741"/>
    </source>
</evidence>
<feature type="domain" description="Helicase C-terminal" evidence="14">
    <location>
        <begin position="433"/>
        <end position="587"/>
    </location>
</feature>
<dbReference type="Pfam" id="PF00270">
    <property type="entry name" value="DEAD"/>
    <property type="match status" value="1"/>
</dbReference>
<keyword evidence="11" id="KW-0175">Coiled coil</keyword>
<dbReference type="PANTHER" id="PTHR13710:SF105">
    <property type="entry name" value="ATP-DEPENDENT DNA HELICASE Q1"/>
    <property type="match status" value="1"/>
</dbReference>
<comment type="similarity">
    <text evidence="1 10">Belongs to the helicase family. RecQ subfamily.</text>
</comment>
<keyword evidence="8" id="KW-0413">Isomerase</keyword>
<evidence type="ECO:0000256" key="12">
    <source>
        <dbReference type="SAM" id="MobiDB-lite"/>
    </source>
</evidence>
<dbReference type="EC" id="5.6.2.4" evidence="10"/>
<evidence type="ECO:0000313" key="15">
    <source>
        <dbReference type="EMBL" id="WVN90067.1"/>
    </source>
</evidence>
<dbReference type="PROSITE" id="PS51194">
    <property type="entry name" value="HELICASE_CTER"/>
    <property type="match status" value="1"/>
</dbReference>
<dbReference type="FunFam" id="3.40.50.300:FF:001544">
    <property type="entry name" value="ATP-dependent DNA helicase"/>
    <property type="match status" value="1"/>
</dbReference>
<dbReference type="NCBIfam" id="TIGR00614">
    <property type="entry name" value="recQ_fam"/>
    <property type="match status" value="1"/>
</dbReference>
<evidence type="ECO:0000256" key="8">
    <source>
        <dbReference type="ARBA" id="ARBA00023235"/>
    </source>
</evidence>
<dbReference type="RefSeq" id="XP_066070767.1">
    <property type="nucleotide sequence ID" value="XM_066214670.1"/>
</dbReference>
<evidence type="ECO:0000256" key="7">
    <source>
        <dbReference type="ARBA" id="ARBA00023125"/>
    </source>
</evidence>
<keyword evidence="7" id="KW-0238">DNA-binding</keyword>
<dbReference type="GO" id="GO:0016787">
    <property type="term" value="F:hydrolase activity"/>
    <property type="evidence" value="ECO:0007669"/>
    <property type="project" value="UniProtKB-KW"/>
</dbReference>
<gene>
    <name evidence="15" type="ORF">L203_105302</name>
</gene>
<dbReference type="GO" id="GO:0000724">
    <property type="term" value="P:double-strand break repair via homologous recombination"/>
    <property type="evidence" value="ECO:0007669"/>
    <property type="project" value="TreeGrafter"/>
</dbReference>
<dbReference type="InterPro" id="IPR032284">
    <property type="entry name" value="RecQ_Zn-bd"/>
</dbReference>
<accession>A0AAJ8JX34</accession>
<feature type="domain" description="Helicase ATP-binding" evidence="13">
    <location>
        <begin position="223"/>
        <end position="397"/>
    </location>
</feature>
<dbReference type="InterPro" id="IPR011545">
    <property type="entry name" value="DEAD/DEAH_box_helicase_dom"/>
</dbReference>
<name>A0AAJ8JX34_9TREE</name>
<keyword evidence="6 10" id="KW-0067">ATP-binding</keyword>
<dbReference type="EMBL" id="CP143789">
    <property type="protein sequence ID" value="WVN90067.1"/>
    <property type="molecule type" value="Genomic_DNA"/>
</dbReference>
<comment type="catalytic activity">
    <reaction evidence="9 10">
        <text>Couples ATP hydrolysis with the unwinding of duplex DNA by translocating in the 3'-5' direction.</text>
        <dbReference type="EC" id="5.6.2.4"/>
    </reaction>
</comment>
<dbReference type="InterPro" id="IPR001650">
    <property type="entry name" value="Helicase_C-like"/>
</dbReference>
<reference evidence="15" key="1">
    <citation type="submission" date="2016-06" db="EMBL/GenBank/DDBJ databases">
        <authorList>
            <person name="Cuomo C."/>
            <person name="Litvintseva A."/>
            <person name="Heitman J."/>
            <person name="Chen Y."/>
            <person name="Sun S."/>
            <person name="Springer D."/>
            <person name="Dromer F."/>
            <person name="Young S."/>
            <person name="Zeng Q."/>
            <person name="Chapman S."/>
            <person name="Gujja S."/>
            <person name="Saif S."/>
            <person name="Birren B."/>
        </authorList>
    </citation>
    <scope>NUCLEOTIDE SEQUENCE</scope>
    <source>
        <strain evidence="15">CBS 7841</strain>
    </source>
</reference>
<dbReference type="InterPro" id="IPR014001">
    <property type="entry name" value="Helicase_ATP-bd"/>
</dbReference>
<evidence type="ECO:0000256" key="2">
    <source>
        <dbReference type="ARBA" id="ARBA00022723"/>
    </source>
</evidence>
<reference evidence="15" key="3">
    <citation type="submission" date="2024-01" db="EMBL/GenBank/DDBJ databases">
        <authorList>
            <person name="Coelho M.A."/>
            <person name="David-Palma M."/>
            <person name="Shea T."/>
            <person name="Sun S."/>
            <person name="Cuomo C.A."/>
            <person name="Heitman J."/>
        </authorList>
    </citation>
    <scope>NUCLEOTIDE SEQUENCE</scope>
    <source>
        <strain evidence="15">CBS 7841</strain>
    </source>
</reference>
<proteinExistence type="inferred from homology"/>
<sequence>MNKSTFHFDIGFLGLNAFSVKAPFTLYPPASATPQKVYGILLSIPRARLGFMRCQNVKVSSTRLDCSSEQRLSEPIVISDESDQEEATQEFYGEKPFSSVTREKRKGRIDVAGRVQSTVVENCSLEDREAIKTKLSKLDAEIDDVKAQLEPLQSLLASLKAERQVLQKEVSHLCHVKPDMLPSSAHVRLDYQSSSFPFSDAVLQTLKNVFSLSSFRMCQQGVINAAVDNRDIICVMPTGGGKSLTYQLPAVIGSGLTVVISPLLALIWDQVRGLRELGIECTMITGSIGRDEQNDIYRRLKEGTKNRAKEIQLCYVTPEKMSRSKRFISILEKLNSEARLNEAHCCSQLGHDFRPDYKKLSMLKALFPRVPIQAVTATLSSKSLPDLLKILQMNPITDGRDANATGTVFFSAPLFRPNLHYKVFSKPPNAKATIAAMGQWIKDQHNGESGIIYCLSKRDATNVADELFQWSEGNIKTGVYHAEVSDDQKEALHIEWRKGKINCICATIAFGMGIDKGDVRYVIHHSMSKTLEGYYQETGRAGRDGKTSDCVLFYRGQDCTRLASLVFADVDGLTKLKEMLRFAQDLTTCRKVAFAKYFHASSSLSASAWDQPPTSSSPSASSHSNTICKICDNCLRQPHTIITRDVTFDSWKILRIAQTITANGGRVTLQSFCNLVRGLGNGNFTIGDGKDKNQGTINLDDVEGKVDLNIDDVEILTIHLFLLGYLNISFHATPYSVNAYMISSNTAVRLTRFSRAAIEAGEVMHPITCTFPQNLKKDKLHQAFKKEKVAKVSTKGENRSKRKTNIEAADVQMSPQQAKKKMKATRDLDVADA</sequence>
<evidence type="ECO:0000256" key="1">
    <source>
        <dbReference type="ARBA" id="ARBA00005446"/>
    </source>
</evidence>
<evidence type="ECO:0000256" key="6">
    <source>
        <dbReference type="ARBA" id="ARBA00022840"/>
    </source>
</evidence>
<comment type="subcellular location">
    <subcellularLocation>
        <location evidence="10">Nucleus</location>
    </subcellularLocation>
</comment>
<feature type="region of interest" description="Disordered" evidence="12">
    <location>
        <begin position="789"/>
        <end position="833"/>
    </location>
</feature>
<reference evidence="15" key="2">
    <citation type="journal article" date="2022" name="Elife">
        <title>Obligate sexual reproduction of a homothallic fungus closely related to the Cryptococcus pathogenic species complex.</title>
        <authorList>
            <person name="Passer A.R."/>
            <person name="Clancey S.A."/>
            <person name="Shea T."/>
            <person name="David-Palma M."/>
            <person name="Averette A.F."/>
            <person name="Boekhout T."/>
            <person name="Porcel B.M."/>
            <person name="Nowrousian M."/>
            <person name="Cuomo C.A."/>
            <person name="Sun S."/>
            <person name="Heitman J."/>
            <person name="Coelho M.A."/>
        </authorList>
    </citation>
    <scope>NUCLEOTIDE SEQUENCE</scope>
    <source>
        <strain evidence="15">CBS 7841</strain>
    </source>
</reference>
<keyword evidence="3 10" id="KW-0547">Nucleotide-binding</keyword>
<keyword evidence="10" id="KW-0539">Nucleus</keyword>
<feature type="compositionally biased region" description="Basic and acidic residues" evidence="12">
    <location>
        <begin position="789"/>
        <end position="799"/>
    </location>
</feature>
<dbReference type="AlphaFoldDB" id="A0AAJ8JX34"/>
<evidence type="ECO:0000256" key="10">
    <source>
        <dbReference type="RuleBase" id="RU364117"/>
    </source>
</evidence>
<dbReference type="InterPro" id="IPR027417">
    <property type="entry name" value="P-loop_NTPase"/>
</dbReference>
<dbReference type="GO" id="GO:0005694">
    <property type="term" value="C:chromosome"/>
    <property type="evidence" value="ECO:0007669"/>
    <property type="project" value="TreeGrafter"/>
</dbReference>
<dbReference type="GO" id="GO:0003677">
    <property type="term" value="F:DNA binding"/>
    <property type="evidence" value="ECO:0007669"/>
    <property type="project" value="UniProtKB-KW"/>
</dbReference>
<dbReference type="CDD" id="cd18794">
    <property type="entry name" value="SF2_C_RecQ"/>
    <property type="match status" value="1"/>
</dbReference>
<dbReference type="GO" id="GO:0043138">
    <property type="term" value="F:3'-5' DNA helicase activity"/>
    <property type="evidence" value="ECO:0007669"/>
    <property type="project" value="UniProtKB-EC"/>
</dbReference>
<dbReference type="KEGG" id="cdep:91089511"/>
<evidence type="ECO:0000256" key="5">
    <source>
        <dbReference type="ARBA" id="ARBA00022806"/>
    </source>
</evidence>
<dbReference type="Gene3D" id="1.10.10.10">
    <property type="entry name" value="Winged helix-like DNA-binding domain superfamily/Winged helix DNA-binding domain"/>
    <property type="match status" value="1"/>
</dbReference>
<evidence type="ECO:0000256" key="9">
    <source>
        <dbReference type="ARBA" id="ARBA00034617"/>
    </source>
</evidence>
<organism evidence="15 16">
    <name type="scientific">Cryptococcus depauperatus CBS 7841</name>
    <dbReference type="NCBI Taxonomy" id="1295531"/>
    <lineage>
        <taxon>Eukaryota</taxon>
        <taxon>Fungi</taxon>
        <taxon>Dikarya</taxon>
        <taxon>Basidiomycota</taxon>
        <taxon>Agaricomycotina</taxon>
        <taxon>Tremellomycetes</taxon>
        <taxon>Tremellales</taxon>
        <taxon>Cryptococcaceae</taxon>
        <taxon>Cryptococcus</taxon>
    </lineage>
</organism>
<dbReference type="Pfam" id="PF16124">
    <property type="entry name" value="RecQ_Zn_bind"/>
    <property type="match status" value="1"/>
</dbReference>
<evidence type="ECO:0000259" key="13">
    <source>
        <dbReference type="PROSITE" id="PS51192"/>
    </source>
</evidence>
<dbReference type="GO" id="GO:0009378">
    <property type="term" value="F:four-way junction helicase activity"/>
    <property type="evidence" value="ECO:0007669"/>
    <property type="project" value="TreeGrafter"/>
</dbReference>
<comment type="catalytic activity">
    <reaction evidence="10">
        <text>ATP + H2O = ADP + phosphate + H(+)</text>
        <dbReference type="Rhea" id="RHEA:13065"/>
        <dbReference type="ChEBI" id="CHEBI:15377"/>
        <dbReference type="ChEBI" id="CHEBI:15378"/>
        <dbReference type="ChEBI" id="CHEBI:30616"/>
        <dbReference type="ChEBI" id="CHEBI:43474"/>
        <dbReference type="ChEBI" id="CHEBI:456216"/>
    </reaction>
</comment>